<reference evidence="1" key="1">
    <citation type="submission" date="2023-12" db="EMBL/GenBank/DDBJ databases">
        <title>Genome assembly of Anisodus tanguticus.</title>
        <authorList>
            <person name="Wang Y.-J."/>
        </authorList>
    </citation>
    <scope>NUCLEOTIDE SEQUENCE</scope>
    <source>
        <strain evidence="1">KB-2021</strain>
        <tissue evidence="1">Leaf</tissue>
    </source>
</reference>
<gene>
    <name evidence="1" type="ORF">RND71_007185</name>
</gene>
<protein>
    <submittedName>
        <fullName evidence="1">Uncharacterized protein</fullName>
    </submittedName>
</protein>
<keyword evidence="2" id="KW-1185">Reference proteome</keyword>
<sequence>MSYRWRLILVVLDCGLGKSFTIGDLRKILFQLRTILGGWRKWLGWNILGVLEQRWSVAAHELKHVSHRP</sequence>
<organism evidence="1 2">
    <name type="scientific">Anisodus tanguticus</name>
    <dbReference type="NCBI Taxonomy" id="243964"/>
    <lineage>
        <taxon>Eukaryota</taxon>
        <taxon>Viridiplantae</taxon>
        <taxon>Streptophyta</taxon>
        <taxon>Embryophyta</taxon>
        <taxon>Tracheophyta</taxon>
        <taxon>Spermatophyta</taxon>
        <taxon>Magnoliopsida</taxon>
        <taxon>eudicotyledons</taxon>
        <taxon>Gunneridae</taxon>
        <taxon>Pentapetalae</taxon>
        <taxon>asterids</taxon>
        <taxon>lamiids</taxon>
        <taxon>Solanales</taxon>
        <taxon>Solanaceae</taxon>
        <taxon>Solanoideae</taxon>
        <taxon>Hyoscyameae</taxon>
        <taxon>Anisodus</taxon>
    </lineage>
</organism>
<dbReference type="EMBL" id="JAVYJV010000004">
    <property type="protein sequence ID" value="KAK4371801.1"/>
    <property type="molecule type" value="Genomic_DNA"/>
</dbReference>
<proteinExistence type="predicted"/>
<evidence type="ECO:0000313" key="1">
    <source>
        <dbReference type="EMBL" id="KAK4371801.1"/>
    </source>
</evidence>
<dbReference type="Proteomes" id="UP001291623">
    <property type="component" value="Unassembled WGS sequence"/>
</dbReference>
<dbReference type="AlphaFoldDB" id="A0AAE1VPI8"/>
<accession>A0AAE1VPI8</accession>
<comment type="caution">
    <text evidence="1">The sequence shown here is derived from an EMBL/GenBank/DDBJ whole genome shotgun (WGS) entry which is preliminary data.</text>
</comment>
<name>A0AAE1VPI8_9SOLA</name>
<evidence type="ECO:0000313" key="2">
    <source>
        <dbReference type="Proteomes" id="UP001291623"/>
    </source>
</evidence>